<dbReference type="RefSeq" id="WP_072985388.1">
    <property type="nucleotide sequence ID" value="NZ_FQZB01000005.1"/>
</dbReference>
<dbReference type="Proteomes" id="UP000184310">
    <property type="component" value="Unassembled WGS sequence"/>
</dbReference>
<evidence type="ECO:0000313" key="1">
    <source>
        <dbReference type="EMBL" id="SHI82231.1"/>
    </source>
</evidence>
<keyword evidence="2" id="KW-1185">Reference proteome</keyword>
<name>A0A1M6E9V4_9CLOT</name>
<organism evidence="1 2">
    <name type="scientific">Clostridium cavendishii DSM 21758</name>
    <dbReference type="NCBI Taxonomy" id="1121302"/>
    <lineage>
        <taxon>Bacteria</taxon>
        <taxon>Bacillati</taxon>
        <taxon>Bacillota</taxon>
        <taxon>Clostridia</taxon>
        <taxon>Eubacteriales</taxon>
        <taxon>Clostridiaceae</taxon>
        <taxon>Clostridium</taxon>
    </lineage>
</organism>
<gene>
    <name evidence="1" type="ORF">SAMN02745163_00798</name>
</gene>
<protein>
    <submittedName>
        <fullName evidence="1">Uncharacterized protein</fullName>
    </submittedName>
</protein>
<proteinExistence type="predicted"/>
<dbReference type="EMBL" id="FQZB01000005">
    <property type="protein sequence ID" value="SHI82231.1"/>
    <property type="molecule type" value="Genomic_DNA"/>
</dbReference>
<accession>A0A1M6E9V4</accession>
<dbReference type="AlphaFoldDB" id="A0A1M6E9V4"/>
<evidence type="ECO:0000313" key="2">
    <source>
        <dbReference type="Proteomes" id="UP000184310"/>
    </source>
</evidence>
<reference evidence="1 2" key="1">
    <citation type="submission" date="2016-11" db="EMBL/GenBank/DDBJ databases">
        <authorList>
            <person name="Jaros S."/>
            <person name="Januszkiewicz K."/>
            <person name="Wedrychowicz H."/>
        </authorList>
    </citation>
    <scope>NUCLEOTIDE SEQUENCE [LARGE SCALE GENOMIC DNA]</scope>
    <source>
        <strain evidence="1 2">DSM 21758</strain>
    </source>
</reference>
<sequence>MNFQDLIKDYSSEKEKHKALEKYLLALNFFFSLDKIYILVSDKCSLNDIKEKSIEPYISESKVGNNFLALRVFSDKDIACKAAIKHNLITDNIPLIAEIEMLEVMLMTRNLFPLGIYSIVIDEGSNWICDLTSNIVKRYFDYIGKNEFFTNTYIRITYLMNYIWRGGETPYIIELKPKETSGFLGLFKKNKPIEPEKNVYEDLVFVNKSTAENFFYSADNVLLQNNYILKPLNKFEFYNHIIKITLPMLIENITIKYKNESHTLNAFSLLDQLNEIGFYGTDDAAL</sequence>